<evidence type="ECO:0000313" key="1">
    <source>
        <dbReference type="EMBL" id="KAG1794019.1"/>
    </source>
</evidence>
<sequence>MCILLYVRTASMVVTHIPQGAALSTHSARLIWFVLNSMSSTLPARLQVMGQRLSPGWTCLFSKEVPVHIEQLKDVWLVLPSSFPVKCTSPSDIYISLKPSCFVSHDRSIDTVFERRQCDPRIHHRIN</sequence>
<name>A0A9P7AQ09_9AGAM</name>
<dbReference type="Proteomes" id="UP000807769">
    <property type="component" value="Unassembled WGS sequence"/>
</dbReference>
<organism evidence="1 3">
    <name type="scientific">Suillus subaureus</name>
    <dbReference type="NCBI Taxonomy" id="48587"/>
    <lineage>
        <taxon>Eukaryota</taxon>
        <taxon>Fungi</taxon>
        <taxon>Dikarya</taxon>
        <taxon>Basidiomycota</taxon>
        <taxon>Agaricomycotina</taxon>
        <taxon>Agaricomycetes</taxon>
        <taxon>Agaricomycetidae</taxon>
        <taxon>Boletales</taxon>
        <taxon>Suillineae</taxon>
        <taxon>Suillaceae</taxon>
        <taxon>Suillus</taxon>
    </lineage>
</organism>
<dbReference type="OrthoDB" id="2709655at2759"/>
<keyword evidence="3" id="KW-1185">Reference proteome</keyword>
<accession>A0A9P7AQ09</accession>
<dbReference type="GeneID" id="64637934"/>
<dbReference type="AlphaFoldDB" id="A0A9P7AQ09"/>
<comment type="caution">
    <text evidence="1">The sequence shown here is derived from an EMBL/GenBank/DDBJ whole genome shotgun (WGS) entry which is preliminary data.</text>
</comment>
<reference evidence="1" key="1">
    <citation type="journal article" date="2020" name="New Phytol.">
        <title>Comparative genomics reveals dynamic genome evolution in host specialist ectomycorrhizal fungi.</title>
        <authorList>
            <person name="Lofgren L.A."/>
            <person name="Nguyen N.H."/>
            <person name="Vilgalys R."/>
            <person name="Ruytinx J."/>
            <person name="Liao H.L."/>
            <person name="Branco S."/>
            <person name="Kuo A."/>
            <person name="LaButti K."/>
            <person name="Lipzen A."/>
            <person name="Andreopoulos W."/>
            <person name="Pangilinan J."/>
            <person name="Riley R."/>
            <person name="Hundley H."/>
            <person name="Na H."/>
            <person name="Barry K."/>
            <person name="Grigoriev I.V."/>
            <person name="Stajich J.E."/>
            <person name="Kennedy P.G."/>
        </authorList>
    </citation>
    <scope>NUCLEOTIDE SEQUENCE</scope>
    <source>
        <strain evidence="1">MN1</strain>
    </source>
</reference>
<dbReference type="EMBL" id="JABBWG010000404">
    <property type="protein sequence ID" value="KAG1794019.1"/>
    <property type="molecule type" value="Genomic_DNA"/>
</dbReference>
<dbReference type="RefSeq" id="XP_041185068.1">
    <property type="nucleotide sequence ID" value="XM_041343918.1"/>
</dbReference>
<gene>
    <name evidence="1" type="ORF">BJ212DRAFT_722548</name>
    <name evidence="2" type="ORF">BJ212DRAFT_811691</name>
</gene>
<evidence type="ECO:0000313" key="2">
    <source>
        <dbReference type="EMBL" id="KAG1822550.1"/>
    </source>
</evidence>
<dbReference type="EMBL" id="JABBWG010000005">
    <property type="protein sequence ID" value="KAG1822550.1"/>
    <property type="molecule type" value="Genomic_DNA"/>
</dbReference>
<protein>
    <submittedName>
        <fullName evidence="1">Uncharacterized protein</fullName>
    </submittedName>
</protein>
<evidence type="ECO:0000313" key="3">
    <source>
        <dbReference type="Proteomes" id="UP000807769"/>
    </source>
</evidence>
<proteinExistence type="predicted"/>